<feature type="domain" description="Effector-associated" evidence="1">
    <location>
        <begin position="109"/>
        <end position="182"/>
    </location>
</feature>
<dbReference type="Pfam" id="PF19964">
    <property type="entry name" value="EAD11"/>
    <property type="match status" value="1"/>
</dbReference>
<name>A1ZQZ0_MICM2</name>
<keyword evidence="3" id="KW-1185">Reference proteome</keyword>
<comment type="caution">
    <text evidence="2">The sequence shown here is derived from an EMBL/GenBank/DDBJ whole genome shotgun (WGS) entry which is preliminary data.</text>
</comment>
<reference evidence="2 3" key="1">
    <citation type="submission" date="2007-01" db="EMBL/GenBank/DDBJ databases">
        <authorList>
            <person name="Haygood M."/>
            <person name="Podell S."/>
            <person name="Anderson C."/>
            <person name="Hopkinson B."/>
            <person name="Roe K."/>
            <person name="Barbeau K."/>
            <person name="Gaasterland T."/>
            <person name="Ferriera S."/>
            <person name="Johnson J."/>
            <person name="Kravitz S."/>
            <person name="Beeson K."/>
            <person name="Sutton G."/>
            <person name="Rogers Y.-H."/>
            <person name="Friedman R."/>
            <person name="Frazier M."/>
            <person name="Venter J.C."/>
        </authorList>
    </citation>
    <scope>NUCLEOTIDE SEQUENCE [LARGE SCALE GENOMIC DNA]</scope>
    <source>
        <strain evidence="2 3">ATCC 23134</strain>
    </source>
</reference>
<dbReference type="Proteomes" id="UP000004095">
    <property type="component" value="Unassembled WGS sequence"/>
</dbReference>
<accession>A1ZQZ0</accession>
<organism evidence="2 3">
    <name type="scientific">Microscilla marina ATCC 23134</name>
    <dbReference type="NCBI Taxonomy" id="313606"/>
    <lineage>
        <taxon>Bacteria</taxon>
        <taxon>Pseudomonadati</taxon>
        <taxon>Bacteroidota</taxon>
        <taxon>Cytophagia</taxon>
        <taxon>Cytophagales</taxon>
        <taxon>Microscillaceae</taxon>
        <taxon>Microscilla</taxon>
    </lineage>
</organism>
<evidence type="ECO:0000313" key="2">
    <source>
        <dbReference type="EMBL" id="EAY27295.1"/>
    </source>
</evidence>
<dbReference type="InterPro" id="IPR045439">
    <property type="entry name" value="EAD11"/>
</dbReference>
<sequence>MIPYGKAYIIVFLISFKRSSIMNQAIKTAIDKVRGNDFVSYFEIMEQIVPTSKRAMFSQLRSKFNSDRTSVHFDQQLIVFAREVEKLVADEDSVPAQSGSSDKVAIDAVKLKKLIAQGQLQVVINELTDALGTPQTKDLFNRVVVISANLNSLNSLTMTHDEISRKQSQLTMEVLNIINEIE</sequence>
<dbReference type="EMBL" id="AAWS01000025">
    <property type="protein sequence ID" value="EAY27295.1"/>
    <property type="molecule type" value="Genomic_DNA"/>
</dbReference>
<evidence type="ECO:0000313" key="3">
    <source>
        <dbReference type="Proteomes" id="UP000004095"/>
    </source>
</evidence>
<gene>
    <name evidence="2" type="ORF">M23134_06605</name>
</gene>
<dbReference type="AlphaFoldDB" id="A1ZQZ0"/>
<proteinExistence type="predicted"/>
<evidence type="ECO:0000259" key="1">
    <source>
        <dbReference type="Pfam" id="PF19964"/>
    </source>
</evidence>
<protein>
    <recommendedName>
        <fullName evidence="1">Effector-associated domain-containing protein</fullName>
    </recommendedName>
</protein>